<gene>
    <name evidence="2" type="ORF">TWF102_009625</name>
</gene>
<evidence type="ECO:0000256" key="1">
    <source>
        <dbReference type="SAM" id="MobiDB-lite"/>
    </source>
</evidence>
<protein>
    <submittedName>
        <fullName evidence="2">Uncharacterized protein</fullName>
    </submittedName>
</protein>
<sequence>MYLEDTRYDRHAYRMTEKYVTGSHHHSKKQGRPGGSAGFTSKANQGLSQANNILVAEAGPPALHVYCTRGLFYIPDHLRIVY</sequence>
<comment type="caution">
    <text evidence="2">The sequence shown here is derived from an EMBL/GenBank/DDBJ whole genome shotgun (WGS) entry which is preliminary data.</text>
</comment>
<proteinExistence type="predicted"/>
<name>A0A7C8J645_ORBOL</name>
<feature type="region of interest" description="Disordered" evidence="1">
    <location>
        <begin position="19"/>
        <end position="43"/>
    </location>
</feature>
<dbReference type="EMBL" id="WIQW01000065">
    <property type="protein sequence ID" value="KAF3089625.1"/>
    <property type="molecule type" value="Genomic_DNA"/>
</dbReference>
<dbReference type="AlphaFoldDB" id="A0A7C8J645"/>
<evidence type="ECO:0000313" key="2">
    <source>
        <dbReference type="EMBL" id="KAF3089625.1"/>
    </source>
</evidence>
<organism evidence="2 3">
    <name type="scientific">Orbilia oligospora</name>
    <name type="common">Nematode-trapping fungus</name>
    <name type="synonym">Arthrobotrys oligospora</name>
    <dbReference type="NCBI Taxonomy" id="2813651"/>
    <lineage>
        <taxon>Eukaryota</taxon>
        <taxon>Fungi</taxon>
        <taxon>Dikarya</taxon>
        <taxon>Ascomycota</taxon>
        <taxon>Pezizomycotina</taxon>
        <taxon>Orbiliomycetes</taxon>
        <taxon>Orbiliales</taxon>
        <taxon>Orbiliaceae</taxon>
        <taxon>Orbilia</taxon>
    </lineage>
</organism>
<evidence type="ECO:0000313" key="3">
    <source>
        <dbReference type="Proteomes" id="UP000475325"/>
    </source>
</evidence>
<reference evidence="2 3" key="1">
    <citation type="submission" date="2019-06" db="EMBL/GenBank/DDBJ databases">
        <authorList>
            <person name="Palmer J.M."/>
        </authorList>
    </citation>
    <scope>NUCLEOTIDE SEQUENCE [LARGE SCALE GENOMIC DNA]</scope>
    <source>
        <strain evidence="2 3">TWF102</strain>
    </source>
</reference>
<accession>A0A7C8J645</accession>
<dbReference type="Proteomes" id="UP000475325">
    <property type="component" value="Unassembled WGS sequence"/>
</dbReference>